<dbReference type="RefSeq" id="WP_130844210.1">
    <property type="nucleotide sequence ID" value="NZ_BJDY01000003.1"/>
</dbReference>
<dbReference type="Pfam" id="PF01161">
    <property type="entry name" value="PBP"/>
    <property type="match status" value="1"/>
</dbReference>
<proteinExistence type="predicted"/>
<evidence type="ECO:0000313" key="1">
    <source>
        <dbReference type="EMBL" id="VDG29130.1"/>
    </source>
</evidence>
<reference evidence="1 2" key="1">
    <citation type="submission" date="2018-11" db="EMBL/GenBank/DDBJ databases">
        <authorList>
            <person name="Wuyts S."/>
        </authorList>
    </citation>
    <scope>NUCLEOTIDE SEQUENCE [LARGE SCALE GENOMIC DNA]</scope>
    <source>
        <strain evidence="1">Lactobacillus mudanjiangensis AMBF249</strain>
    </source>
</reference>
<dbReference type="SUPFAM" id="SSF49777">
    <property type="entry name" value="PEBP-like"/>
    <property type="match status" value="1"/>
</dbReference>
<evidence type="ECO:0000313" key="2">
    <source>
        <dbReference type="Proteomes" id="UP000289996"/>
    </source>
</evidence>
<accession>A0A660E7S0</accession>
<name>A0A660E7S0_9LACO</name>
<dbReference type="Gene3D" id="3.90.280.10">
    <property type="entry name" value="PEBP-like"/>
    <property type="match status" value="1"/>
</dbReference>
<protein>
    <submittedName>
        <fullName evidence="1">YbhB/YbcL family Raf kinase inhibitor-like protein [Lactobacillus sp.]</fullName>
    </submittedName>
</protein>
<dbReference type="PANTHER" id="PTHR30289">
    <property type="entry name" value="UNCHARACTERIZED PROTEIN YBCL-RELATED"/>
    <property type="match status" value="1"/>
</dbReference>
<dbReference type="OrthoDB" id="9797506at2"/>
<keyword evidence="2" id="KW-1185">Reference proteome</keyword>
<dbReference type="CDD" id="cd00865">
    <property type="entry name" value="PEBP_bact_arch"/>
    <property type="match status" value="1"/>
</dbReference>
<dbReference type="NCBIfam" id="TIGR00481">
    <property type="entry name" value="YbhB/YbcL family Raf kinase inhibitor-like protein"/>
    <property type="match status" value="1"/>
</dbReference>
<gene>
    <name evidence="1" type="ORF">MUDAN_MDHGFNIF_00812</name>
</gene>
<dbReference type="InterPro" id="IPR036610">
    <property type="entry name" value="PEBP-like_sf"/>
</dbReference>
<dbReference type="InterPro" id="IPR008914">
    <property type="entry name" value="PEBP"/>
</dbReference>
<dbReference type="EMBL" id="UYIG01000130">
    <property type="protein sequence ID" value="VDG29130.1"/>
    <property type="molecule type" value="Genomic_DNA"/>
</dbReference>
<dbReference type="InterPro" id="IPR005247">
    <property type="entry name" value="YbhB_YbcL/LppC-like"/>
</dbReference>
<dbReference type="Proteomes" id="UP000289996">
    <property type="component" value="Unassembled WGS sequence"/>
</dbReference>
<dbReference type="AlphaFoldDB" id="A0A660E7S0"/>
<organism evidence="1 2">
    <name type="scientific">Lactiplantibacillus mudanjiangensis</name>
    <dbReference type="NCBI Taxonomy" id="1296538"/>
    <lineage>
        <taxon>Bacteria</taxon>
        <taxon>Bacillati</taxon>
        <taxon>Bacillota</taxon>
        <taxon>Bacilli</taxon>
        <taxon>Lactobacillales</taxon>
        <taxon>Lactobacillaceae</taxon>
        <taxon>Lactiplantibacillus</taxon>
    </lineage>
</organism>
<sequence>MQVSIPTVNGLLADKYSKHAAPDQQYKGHPIISFPVDIQDVPAGTESLAFVFYDHDAIPVSGFTWIHWIAANLPADTTSLPENASQSGAVSMVQGNNSSAGGYTGETDLKVTQHYVGPYPPNGDHDYTFKLYALDTTLPVKPGYWLNDFYKLSEGHVLATAKAIVVGRH</sequence>
<dbReference type="PANTHER" id="PTHR30289:SF1">
    <property type="entry name" value="PEBP (PHOSPHATIDYLETHANOLAMINE-BINDING PROTEIN) FAMILY PROTEIN"/>
    <property type="match status" value="1"/>
</dbReference>